<dbReference type="RefSeq" id="WP_094013858.1">
    <property type="nucleotide sequence ID" value="NZ_NMQW01000008.1"/>
</dbReference>
<proteinExistence type="predicted"/>
<dbReference type="Gene3D" id="3.40.190.10">
    <property type="entry name" value="Periplasmic binding protein-like II"/>
    <property type="match status" value="1"/>
</dbReference>
<evidence type="ECO:0000256" key="2">
    <source>
        <dbReference type="ARBA" id="ARBA00023125"/>
    </source>
</evidence>
<dbReference type="SUPFAM" id="SSF46785">
    <property type="entry name" value="Winged helix' DNA-binding domain"/>
    <property type="match status" value="1"/>
</dbReference>
<evidence type="ECO:0000259" key="4">
    <source>
        <dbReference type="PROSITE" id="PS50949"/>
    </source>
</evidence>
<dbReference type="Pfam" id="PF00392">
    <property type="entry name" value="GntR"/>
    <property type="match status" value="1"/>
</dbReference>
<evidence type="ECO:0000313" key="5">
    <source>
        <dbReference type="EMBL" id="OXM87111.1"/>
    </source>
</evidence>
<dbReference type="SMART" id="SM00345">
    <property type="entry name" value="HTH_GNTR"/>
    <property type="match status" value="1"/>
</dbReference>
<dbReference type="InterPro" id="IPR000524">
    <property type="entry name" value="Tscrpt_reg_HTH_GntR"/>
</dbReference>
<dbReference type="InterPro" id="IPR006059">
    <property type="entry name" value="SBP"/>
</dbReference>
<dbReference type="Proteomes" id="UP000215509">
    <property type="component" value="Unassembled WGS sequence"/>
</dbReference>
<dbReference type="PROSITE" id="PS50949">
    <property type="entry name" value="HTH_GNTR"/>
    <property type="match status" value="1"/>
</dbReference>
<name>A0A229UV35_9BACL</name>
<evidence type="ECO:0000313" key="6">
    <source>
        <dbReference type="Proteomes" id="UP000215509"/>
    </source>
</evidence>
<dbReference type="GO" id="GO:0003700">
    <property type="term" value="F:DNA-binding transcription factor activity"/>
    <property type="evidence" value="ECO:0007669"/>
    <property type="project" value="InterPro"/>
</dbReference>
<dbReference type="InterPro" id="IPR050490">
    <property type="entry name" value="Bact_solute-bd_prot1"/>
</dbReference>
<dbReference type="GO" id="GO:0003677">
    <property type="term" value="F:DNA binding"/>
    <property type="evidence" value="ECO:0007669"/>
    <property type="project" value="UniProtKB-KW"/>
</dbReference>
<dbReference type="InterPro" id="IPR036390">
    <property type="entry name" value="WH_DNA-bd_sf"/>
</dbReference>
<reference evidence="5 6" key="1">
    <citation type="submission" date="2017-07" db="EMBL/GenBank/DDBJ databases">
        <title>Genome sequencing and assembly of Paenibacillus rigui.</title>
        <authorList>
            <person name="Mayilraj S."/>
        </authorList>
    </citation>
    <scope>NUCLEOTIDE SEQUENCE [LARGE SCALE GENOMIC DNA]</scope>
    <source>
        <strain evidence="5 6">JCM 16352</strain>
    </source>
</reference>
<gene>
    <name evidence="5" type="ORF">CF651_05490</name>
</gene>
<dbReference type="AlphaFoldDB" id="A0A229UV35"/>
<comment type="caution">
    <text evidence="5">The sequence shown here is derived from an EMBL/GenBank/DDBJ whole genome shotgun (WGS) entry which is preliminary data.</text>
</comment>
<evidence type="ECO:0000256" key="1">
    <source>
        <dbReference type="ARBA" id="ARBA00023015"/>
    </source>
</evidence>
<protein>
    <submittedName>
        <fullName evidence="5">GntR family transcriptional regulator</fullName>
    </submittedName>
</protein>
<dbReference type="PANTHER" id="PTHR43649:SF12">
    <property type="entry name" value="DIACETYLCHITOBIOSE BINDING PROTEIN DASA"/>
    <property type="match status" value="1"/>
</dbReference>
<keyword evidence="1" id="KW-0805">Transcription regulation</keyword>
<keyword evidence="2" id="KW-0238">DNA-binding</keyword>
<organism evidence="5 6">
    <name type="scientific">Paenibacillus rigui</name>
    <dbReference type="NCBI Taxonomy" id="554312"/>
    <lineage>
        <taxon>Bacteria</taxon>
        <taxon>Bacillati</taxon>
        <taxon>Bacillota</taxon>
        <taxon>Bacilli</taxon>
        <taxon>Bacillales</taxon>
        <taxon>Paenibacillaceae</taxon>
        <taxon>Paenibacillus</taxon>
    </lineage>
</organism>
<dbReference type="SUPFAM" id="SSF53850">
    <property type="entry name" value="Periplasmic binding protein-like II"/>
    <property type="match status" value="1"/>
</dbReference>
<dbReference type="CDD" id="cd07377">
    <property type="entry name" value="WHTH_GntR"/>
    <property type="match status" value="1"/>
</dbReference>
<accession>A0A229UV35</accession>
<keyword evidence="3" id="KW-0804">Transcription</keyword>
<dbReference type="InterPro" id="IPR036388">
    <property type="entry name" value="WH-like_DNA-bd_sf"/>
</dbReference>
<feature type="domain" description="HTH gntR-type" evidence="4">
    <location>
        <begin position="11"/>
        <end position="79"/>
    </location>
</feature>
<keyword evidence="6" id="KW-1185">Reference proteome</keyword>
<dbReference type="EMBL" id="NMQW01000008">
    <property type="protein sequence ID" value="OXM87111.1"/>
    <property type="molecule type" value="Genomic_DNA"/>
</dbReference>
<sequence>MKKRISRKHFRLRLDEMVATLRHEIISGKLAVGSYLPSESDLEQRFELSNASVRNGLKVLVDEGLIEKIARVGNRVTCPAPDQGTVIKFGYVHDIADLVEMDTLLAEFGRQHPHIQVQPVELPSGSYSKTLQDYMQSEILDVVLMNNNNFQDFVENGCTELLERIEPVEDCSTFLNKPFQQGDGLCVRPFIYSPVVLCYNRKHFEQANVPVPDSSWTWRELLQYGRQLAVKNEHFGFYFYLPSRNRWPIFMLQSGEAFQADAEGQYHLQSRGRLLGSLETCKDLLEMTDVFPRILSESDADAEALFVKGKVSVIMTTYYFLNQLRQSDIVFDVSPLPGLQDSSTLLIVNGLAISSRSSNKDAARLFVDFMTGYETQLLIRRRTLNITASRRAMEWDGEESIYRPSRFYMYREIFPTLRLITELGLSNAQLKAIQRDIMLFLSGLQDGEDLREQLESVLSQVSQA</sequence>
<evidence type="ECO:0000256" key="3">
    <source>
        <dbReference type="ARBA" id="ARBA00023163"/>
    </source>
</evidence>
<dbReference type="PANTHER" id="PTHR43649">
    <property type="entry name" value="ARABINOSE-BINDING PROTEIN-RELATED"/>
    <property type="match status" value="1"/>
</dbReference>
<dbReference type="Pfam" id="PF01547">
    <property type="entry name" value="SBP_bac_1"/>
    <property type="match status" value="1"/>
</dbReference>
<dbReference type="OrthoDB" id="2374506at2"/>
<dbReference type="Gene3D" id="1.10.10.10">
    <property type="entry name" value="Winged helix-like DNA-binding domain superfamily/Winged helix DNA-binding domain"/>
    <property type="match status" value="1"/>
</dbReference>